<dbReference type="InterPro" id="IPR045865">
    <property type="entry name" value="ACT-like_dom_sf"/>
</dbReference>
<dbReference type="Proteomes" id="UP000253250">
    <property type="component" value="Unassembled WGS sequence"/>
</dbReference>
<dbReference type="SUPFAM" id="SSF55021">
    <property type="entry name" value="ACT-like"/>
    <property type="match status" value="1"/>
</dbReference>
<dbReference type="Pfam" id="PF22629">
    <property type="entry name" value="ACT_AHAS_ss"/>
    <property type="match status" value="1"/>
</dbReference>
<dbReference type="InterPro" id="IPR054480">
    <property type="entry name" value="AHAS_small-like_ACT"/>
</dbReference>
<dbReference type="InterPro" id="IPR002912">
    <property type="entry name" value="ACT_dom"/>
</dbReference>
<keyword evidence="2" id="KW-1185">Reference proteome</keyword>
<dbReference type="STRING" id="163359.A9R16_06975"/>
<protein>
    <submittedName>
        <fullName evidence="1">Uncharacterized protein</fullName>
    </submittedName>
</protein>
<name>A0A1C2G497_9GAMM</name>
<evidence type="ECO:0000313" key="1">
    <source>
        <dbReference type="EMBL" id="RCN56620.1"/>
    </source>
</evidence>
<organism evidence="1 2">
    <name type="scientific">Acidiferrobacter thiooxydans</name>
    <dbReference type="NCBI Taxonomy" id="163359"/>
    <lineage>
        <taxon>Bacteria</taxon>
        <taxon>Pseudomonadati</taxon>
        <taxon>Pseudomonadota</taxon>
        <taxon>Gammaproteobacteria</taxon>
        <taxon>Acidiferrobacterales</taxon>
        <taxon>Acidiferrobacteraceae</taxon>
        <taxon>Acidiferrobacter</taxon>
    </lineage>
</organism>
<dbReference type="OrthoDB" id="9869175at2"/>
<comment type="caution">
    <text evidence="1">The sequence shown here is derived from an EMBL/GenBank/DDBJ whole genome shotgun (WGS) entry which is preliminary data.</text>
</comment>
<dbReference type="AlphaFoldDB" id="A0A1C2G497"/>
<accession>A0A1C2G497</accession>
<gene>
    <name evidence="1" type="ORF">C4900_12635</name>
</gene>
<dbReference type="Gene3D" id="3.30.70.260">
    <property type="match status" value="1"/>
</dbReference>
<dbReference type="PROSITE" id="PS51671">
    <property type="entry name" value="ACT"/>
    <property type="match status" value="1"/>
</dbReference>
<dbReference type="RefSeq" id="WP_065968817.1">
    <property type="nucleotide sequence ID" value="NZ_CP080624.1"/>
</dbReference>
<proteinExistence type="predicted"/>
<reference evidence="1 2" key="1">
    <citation type="submission" date="2018-02" db="EMBL/GenBank/DDBJ databases">
        <title>Insights into the biology of acidophilic members of the Acidiferrobacteraceae family derived from comparative genomic analyses.</title>
        <authorList>
            <person name="Issotta F."/>
            <person name="Thyssen C."/>
            <person name="Mena C."/>
            <person name="Moya A."/>
            <person name="Bellenberg S."/>
            <person name="Sproer C."/>
            <person name="Covarrubias P.C."/>
            <person name="Sand W."/>
            <person name="Quatrini R."/>
            <person name="Vera M."/>
        </authorList>
    </citation>
    <scope>NUCLEOTIDE SEQUENCE [LARGE SCALE GENOMIC DNA]</scope>
    <source>
        <strain evidence="2">m-1</strain>
    </source>
</reference>
<sequence>MDEDLNDGVERHELRLRVVNQPGTLHVISAIFSTRGLSIDAIQIPPAAPDSGTMDITLRFQAEPARRIAIVRMLSRLECVIAIA</sequence>
<dbReference type="EMBL" id="PSYR01000002">
    <property type="protein sequence ID" value="RCN56620.1"/>
    <property type="molecule type" value="Genomic_DNA"/>
</dbReference>
<evidence type="ECO:0000313" key="2">
    <source>
        <dbReference type="Proteomes" id="UP000253250"/>
    </source>
</evidence>